<evidence type="ECO:0000313" key="2">
    <source>
        <dbReference type="EMBL" id="ORC37848.1"/>
    </source>
</evidence>
<dbReference type="Pfam" id="PF00795">
    <property type="entry name" value="CN_hydrolase"/>
    <property type="match status" value="1"/>
</dbReference>
<reference evidence="2 3" key="1">
    <citation type="submission" date="2017-03" db="EMBL/GenBank/DDBJ databases">
        <title>Draft Genome sequence of Marispirochaeta sp. strain JC444.</title>
        <authorList>
            <person name="Shivani Y."/>
            <person name="Subhash Y."/>
            <person name="Sasikala C."/>
            <person name="Ramana C."/>
        </authorList>
    </citation>
    <scope>NUCLEOTIDE SEQUENCE [LARGE SCALE GENOMIC DNA]</scope>
    <source>
        <strain evidence="2 3">JC444</strain>
    </source>
</reference>
<dbReference type="EMBL" id="MWQY01000002">
    <property type="protein sequence ID" value="ORC37848.1"/>
    <property type="molecule type" value="Genomic_DNA"/>
</dbReference>
<dbReference type="Gene3D" id="3.60.110.10">
    <property type="entry name" value="Carbon-nitrogen hydrolase"/>
    <property type="match status" value="1"/>
</dbReference>
<dbReference type="InterPro" id="IPR036526">
    <property type="entry name" value="C-N_Hydrolase_sf"/>
</dbReference>
<proteinExistence type="predicted"/>
<protein>
    <recommendedName>
        <fullName evidence="1">CN hydrolase domain-containing protein</fullName>
    </recommendedName>
</protein>
<dbReference type="InterPro" id="IPR003010">
    <property type="entry name" value="C-N_Hydrolase"/>
</dbReference>
<accession>A0A1Y1S226</accession>
<comment type="caution">
    <text evidence="2">The sequence shown here is derived from an EMBL/GenBank/DDBJ whole genome shotgun (WGS) entry which is preliminary data.</text>
</comment>
<dbReference type="Proteomes" id="UP000192343">
    <property type="component" value="Unassembled WGS sequence"/>
</dbReference>
<dbReference type="SUPFAM" id="SSF56317">
    <property type="entry name" value="Carbon-nitrogen hydrolase"/>
    <property type="match status" value="1"/>
</dbReference>
<evidence type="ECO:0000313" key="3">
    <source>
        <dbReference type="Proteomes" id="UP000192343"/>
    </source>
</evidence>
<sequence>MPRPGLTVFMCVLLFYGIFGGIVLADESFYAAGIQLEISPGLYADEETFSAHAADLIEEVLAEGEVDLVVFPEYTGVFFAFFNLGIERLEGKTLAEGIRYLLRHTETAGLKEYFLLYPAEETMNRVWGNLARSFGVAILGGTCFAAADGRSGRELRNRAVLYDGDGEVLYRQDKVYLTSFETDIIGIDPGSLQAARTVSIRGRKVGISICRDTFFSPWEKKFFDVDLWIDIKANGEVFDARQREVFRRALPERLQNLTDTLGMTVCLNGGFLDLRWEGPSSVVSADGPPGARSVTYLDRAESVREETFVITAVP</sequence>
<evidence type="ECO:0000259" key="1">
    <source>
        <dbReference type="PROSITE" id="PS50263"/>
    </source>
</evidence>
<dbReference type="AlphaFoldDB" id="A0A1Y1S226"/>
<feature type="domain" description="CN hydrolase" evidence="1">
    <location>
        <begin position="29"/>
        <end position="314"/>
    </location>
</feature>
<dbReference type="OrthoDB" id="367799at2"/>
<dbReference type="PROSITE" id="PS50263">
    <property type="entry name" value="CN_HYDROLASE"/>
    <property type="match status" value="1"/>
</dbReference>
<gene>
    <name evidence="2" type="ORF">B4O97_02275</name>
</gene>
<dbReference type="STRING" id="1963862.B4O97_02275"/>
<dbReference type="RefSeq" id="WP_083047909.1">
    <property type="nucleotide sequence ID" value="NZ_MWQY01000002.1"/>
</dbReference>
<keyword evidence="3" id="KW-1185">Reference proteome</keyword>
<organism evidence="2 3">
    <name type="scientific">Marispirochaeta aestuarii</name>
    <dbReference type="NCBI Taxonomy" id="1963862"/>
    <lineage>
        <taxon>Bacteria</taxon>
        <taxon>Pseudomonadati</taxon>
        <taxon>Spirochaetota</taxon>
        <taxon>Spirochaetia</taxon>
        <taxon>Spirochaetales</taxon>
        <taxon>Spirochaetaceae</taxon>
        <taxon>Marispirochaeta</taxon>
    </lineage>
</organism>
<name>A0A1Y1S226_9SPIO</name>